<reference evidence="1 2" key="1">
    <citation type="submission" date="2019-03" db="EMBL/GenBank/DDBJ databases">
        <title>Genomic Encyclopedia of Type Strains, Phase IV (KMG-IV): sequencing the most valuable type-strain genomes for metagenomic binning, comparative biology and taxonomic classification.</title>
        <authorList>
            <person name="Goeker M."/>
        </authorList>
    </citation>
    <scope>NUCLEOTIDE SEQUENCE [LARGE SCALE GENOMIC DNA]</scope>
    <source>
        <strain evidence="1 2">DSM 7445</strain>
    </source>
</reference>
<keyword evidence="2" id="KW-1185">Reference proteome</keyword>
<evidence type="ECO:0000313" key="1">
    <source>
        <dbReference type="EMBL" id="TCS35806.1"/>
    </source>
</evidence>
<sequence length="197" mass="21883">METLDKDQYASAHAQLQPRGLAWSRNPNGVLGKLYKAFSRSYASVHASLLLLARELDPRSSSQLLDDWERFAGLPDECSLIQGTESERRAAVHAKITATGGASASYFIQLAATLGYPGATVTEFPVARFGRSHFGDRFHSRKWRNVWQLNLPGQGNTTARFGDRFGTRFQQSGNTVLECRVVKLKPAHTQVIFHYGA</sequence>
<accession>A0A4R3HRQ4</accession>
<dbReference type="InterPro" id="IPR018755">
    <property type="entry name" value="Phage_Mu_Gp48"/>
</dbReference>
<organism evidence="1 2">
    <name type="scientific">Paucimonas lemoignei</name>
    <name type="common">Pseudomonas lemoignei</name>
    <dbReference type="NCBI Taxonomy" id="29443"/>
    <lineage>
        <taxon>Bacteria</taxon>
        <taxon>Pseudomonadati</taxon>
        <taxon>Pseudomonadota</taxon>
        <taxon>Betaproteobacteria</taxon>
        <taxon>Burkholderiales</taxon>
        <taxon>Burkholderiaceae</taxon>
        <taxon>Paucimonas</taxon>
    </lineage>
</organism>
<gene>
    <name evidence="1" type="ORF">EDC30_109105</name>
</gene>
<name>A0A4R3HRQ4_PAULE</name>
<proteinExistence type="predicted"/>
<evidence type="ECO:0000313" key="2">
    <source>
        <dbReference type="Proteomes" id="UP000295382"/>
    </source>
</evidence>
<comment type="caution">
    <text evidence="1">The sequence shown here is derived from an EMBL/GenBank/DDBJ whole genome shotgun (WGS) entry which is preliminary data.</text>
</comment>
<dbReference type="AlphaFoldDB" id="A0A4R3HRQ4"/>
<protein>
    <submittedName>
        <fullName evidence="1">Uncharacterized protein YmfQ (DUF2313 family)</fullName>
    </submittedName>
</protein>
<dbReference type="RefSeq" id="WP_165973829.1">
    <property type="nucleotide sequence ID" value="NZ_SLZQ01000009.1"/>
</dbReference>
<dbReference type="EMBL" id="SLZQ01000009">
    <property type="protein sequence ID" value="TCS35806.1"/>
    <property type="molecule type" value="Genomic_DNA"/>
</dbReference>
<dbReference type="Pfam" id="PF10076">
    <property type="entry name" value="Phage_Mu_Gp48"/>
    <property type="match status" value="1"/>
</dbReference>
<dbReference type="Proteomes" id="UP000295382">
    <property type="component" value="Unassembled WGS sequence"/>
</dbReference>